<protein>
    <submittedName>
        <fullName evidence="1">Uncharacterized protein</fullName>
    </submittedName>
</protein>
<dbReference type="AlphaFoldDB" id="A7VXP1"/>
<reference evidence="1 2" key="1">
    <citation type="submission" date="2007-08" db="EMBL/GenBank/DDBJ databases">
        <title>Draft genome sequence of Clostridium leptum (DSM 753).</title>
        <authorList>
            <person name="Sudarsanam P."/>
            <person name="Ley R."/>
            <person name="Guruge J."/>
            <person name="Turnbaugh P.J."/>
            <person name="Mahowald M."/>
            <person name="Liep D."/>
            <person name="Gordon J."/>
        </authorList>
    </citation>
    <scope>NUCLEOTIDE SEQUENCE [LARGE SCALE GENOMIC DNA]</scope>
    <source>
        <strain evidence="1 2">DSM 753</strain>
    </source>
</reference>
<organism evidence="1 2">
    <name type="scientific">[Clostridium] leptum DSM 753</name>
    <dbReference type="NCBI Taxonomy" id="428125"/>
    <lineage>
        <taxon>Bacteria</taxon>
        <taxon>Bacillati</taxon>
        <taxon>Bacillota</taxon>
        <taxon>Clostridia</taxon>
        <taxon>Eubacteriales</taxon>
        <taxon>Oscillospiraceae</taxon>
        <taxon>Oscillospiraceae incertae sedis</taxon>
    </lineage>
</organism>
<sequence>MKQPETNLYRKGAVTIELTYGAFSRKMISLQRGDVA</sequence>
<dbReference type="HOGENOM" id="CLU_3355474_0_0_9"/>
<evidence type="ECO:0000313" key="2">
    <source>
        <dbReference type="Proteomes" id="UP000003490"/>
    </source>
</evidence>
<comment type="caution">
    <text evidence="1">The sequence shown here is derived from an EMBL/GenBank/DDBJ whole genome shotgun (WGS) entry which is preliminary data.</text>
</comment>
<dbReference type="EMBL" id="ABCB02000021">
    <property type="protein sequence ID" value="EDO59319.1"/>
    <property type="molecule type" value="Genomic_DNA"/>
</dbReference>
<proteinExistence type="predicted"/>
<dbReference type="Proteomes" id="UP000003490">
    <property type="component" value="Unassembled WGS sequence"/>
</dbReference>
<reference evidence="1 2" key="2">
    <citation type="submission" date="2007-08" db="EMBL/GenBank/DDBJ databases">
        <authorList>
            <person name="Fulton L."/>
            <person name="Clifton S."/>
            <person name="Fulton B."/>
            <person name="Xu J."/>
            <person name="Minx P."/>
            <person name="Pepin K.H."/>
            <person name="Johnson M."/>
            <person name="Thiruvilangam P."/>
            <person name="Bhonagiri V."/>
            <person name="Nash W.E."/>
            <person name="Wang C."/>
            <person name="Mardis E.R."/>
            <person name="Wilson R.K."/>
        </authorList>
    </citation>
    <scope>NUCLEOTIDE SEQUENCE [LARGE SCALE GENOMIC DNA]</scope>
    <source>
        <strain evidence="1 2">DSM 753</strain>
    </source>
</reference>
<accession>A7VXP1</accession>
<evidence type="ECO:0000313" key="1">
    <source>
        <dbReference type="EMBL" id="EDO59319.1"/>
    </source>
</evidence>
<gene>
    <name evidence="1" type="ORF">CLOLEP_03366</name>
</gene>
<name>A7VXP1_9FIRM</name>